<sequence length="88" mass="9928">MCIRSVPTEYILNNLEPIQCFRGGVSEDQGHVCQHRPYAHFVNSAVIAPRQFAFSTKHGSEPCSVENCSFSNAFDVIFKTKTFVERDS</sequence>
<dbReference type="EMBL" id="BGZK01000932">
    <property type="protein sequence ID" value="GBP65552.1"/>
    <property type="molecule type" value="Genomic_DNA"/>
</dbReference>
<comment type="caution">
    <text evidence="1">The sequence shown here is derived from an EMBL/GenBank/DDBJ whole genome shotgun (WGS) entry which is preliminary data.</text>
</comment>
<proteinExistence type="predicted"/>
<accession>A0A4C1XRE2</accession>
<protein>
    <submittedName>
        <fullName evidence="1">Uncharacterized protein</fullName>
    </submittedName>
</protein>
<keyword evidence="2" id="KW-1185">Reference proteome</keyword>
<dbReference type="AlphaFoldDB" id="A0A4C1XRE2"/>
<name>A0A4C1XRE2_EUMVA</name>
<organism evidence="1 2">
    <name type="scientific">Eumeta variegata</name>
    <name type="common">Bagworm moth</name>
    <name type="synonym">Eumeta japonica</name>
    <dbReference type="NCBI Taxonomy" id="151549"/>
    <lineage>
        <taxon>Eukaryota</taxon>
        <taxon>Metazoa</taxon>
        <taxon>Ecdysozoa</taxon>
        <taxon>Arthropoda</taxon>
        <taxon>Hexapoda</taxon>
        <taxon>Insecta</taxon>
        <taxon>Pterygota</taxon>
        <taxon>Neoptera</taxon>
        <taxon>Endopterygota</taxon>
        <taxon>Lepidoptera</taxon>
        <taxon>Glossata</taxon>
        <taxon>Ditrysia</taxon>
        <taxon>Tineoidea</taxon>
        <taxon>Psychidae</taxon>
        <taxon>Oiketicinae</taxon>
        <taxon>Eumeta</taxon>
    </lineage>
</organism>
<evidence type="ECO:0000313" key="1">
    <source>
        <dbReference type="EMBL" id="GBP65552.1"/>
    </source>
</evidence>
<dbReference type="Proteomes" id="UP000299102">
    <property type="component" value="Unassembled WGS sequence"/>
</dbReference>
<gene>
    <name evidence="1" type="ORF">EVAR_87528_1</name>
</gene>
<evidence type="ECO:0000313" key="2">
    <source>
        <dbReference type="Proteomes" id="UP000299102"/>
    </source>
</evidence>
<reference evidence="1 2" key="1">
    <citation type="journal article" date="2019" name="Commun. Biol.">
        <title>The bagworm genome reveals a unique fibroin gene that provides high tensile strength.</title>
        <authorList>
            <person name="Kono N."/>
            <person name="Nakamura H."/>
            <person name="Ohtoshi R."/>
            <person name="Tomita M."/>
            <person name="Numata K."/>
            <person name="Arakawa K."/>
        </authorList>
    </citation>
    <scope>NUCLEOTIDE SEQUENCE [LARGE SCALE GENOMIC DNA]</scope>
</reference>